<dbReference type="PANTHER" id="PTHR34148:SF1">
    <property type="entry name" value="ADENOSYLCOBINAMIDE-GDP RIBAZOLETRANSFERASE"/>
    <property type="match status" value="1"/>
</dbReference>
<feature type="transmembrane region" description="Helical" evidence="19">
    <location>
        <begin position="200"/>
        <end position="220"/>
    </location>
</feature>
<dbReference type="GO" id="GO:0008818">
    <property type="term" value="F:cobalamin 5'-phosphate synthase activity"/>
    <property type="evidence" value="ECO:0007669"/>
    <property type="project" value="UniProtKB-UniRule"/>
</dbReference>
<proteinExistence type="inferred from homology"/>
<comment type="catalytic activity">
    <reaction evidence="18 19">
        <text>alpha-ribazole 5'-phosphate + adenosylcob(III)inamide-GDP = adenosylcob(III)alamin 5'-phosphate + GMP + H(+)</text>
        <dbReference type="Rhea" id="RHEA:23560"/>
        <dbReference type="ChEBI" id="CHEBI:15378"/>
        <dbReference type="ChEBI" id="CHEBI:57918"/>
        <dbReference type="ChEBI" id="CHEBI:58115"/>
        <dbReference type="ChEBI" id="CHEBI:60487"/>
        <dbReference type="ChEBI" id="CHEBI:60493"/>
        <dbReference type="EC" id="2.7.8.26"/>
    </reaction>
</comment>
<feature type="transmembrane region" description="Helical" evidence="19">
    <location>
        <begin position="232"/>
        <end position="255"/>
    </location>
</feature>
<feature type="transmembrane region" description="Helical" evidence="19">
    <location>
        <begin position="172"/>
        <end position="194"/>
    </location>
</feature>
<evidence type="ECO:0000256" key="1">
    <source>
        <dbReference type="ARBA" id="ARBA00001946"/>
    </source>
</evidence>
<dbReference type="UniPathway" id="UPA00148">
    <property type="reaction ID" value="UER00238"/>
</dbReference>
<feature type="transmembrane region" description="Helical" evidence="19">
    <location>
        <begin position="140"/>
        <end position="160"/>
    </location>
</feature>
<dbReference type="RefSeq" id="WP_138327692.1">
    <property type="nucleotide sequence ID" value="NZ_VCDI01000009.1"/>
</dbReference>
<dbReference type="EMBL" id="VCDI01000009">
    <property type="protein sequence ID" value="TLU71022.1"/>
    <property type="molecule type" value="Genomic_DNA"/>
</dbReference>
<dbReference type="GO" id="GO:0005886">
    <property type="term" value="C:plasma membrane"/>
    <property type="evidence" value="ECO:0007669"/>
    <property type="project" value="UniProtKB-SubCell"/>
</dbReference>
<evidence type="ECO:0000256" key="19">
    <source>
        <dbReference type="HAMAP-Rule" id="MF_00719"/>
    </source>
</evidence>
<sequence length="258" mass="26226">MIRRLRTDLALAIGFFTRLPVGWLMPRDPAIAMGRAIWAFPVAGALVGLLGAAAYTGADRLGLSPLLSACWTLAAMLVLTGGLHEDGLADTMDALGGGGDIDRRLAIMRDSRIGSYGAMALLASSLLRVSAIATLADPRLVALALVASCMLSRAAIILVVRLSPPARAGGLAALLHPLGLRAAGLGLVLTVIAIPPLVSVAVAPVLLGGALLCGVGVARLCVRQFGGHTGDVLGACSVVTEAVLLTICCTSWSGLRPG</sequence>
<keyword evidence="13 19" id="KW-0472">Membrane</keyword>
<keyword evidence="7 19" id="KW-1003">Cell membrane</keyword>
<evidence type="ECO:0000256" key="5">
    <source>
        <dbReference type="ARBA" id="ARBA00013200"/>
    </source>
</evidence>
<keyword evidence="21" id="KW-1185">Reference proteome</keyword>
<comment type="caution">
    <text evidence="20">The sequence shown here is derived from an EMBL/GenBank/DDBJ whole genome shotgun (WGS) entry which is preliminary data.</text>
</comment>
<dbReference type="EC" id="2.7.8.26" evidence="5 19"/>
<comment type="cofactor">
    <cofactor evidence="1 19">
        <name>Mg(2+)</name>
        <dbReference type="ChEBI" id="CHEBI:18420"/>
    </cofactor>
</comment>
<comment type="similarity">
    <text evidence="4 19">Belongs to the CobS family.</text>
</comment>
<feature type="transmembrane region" description="Helical" evidence="19">
    <location>
        <begin position="113"/>
        <end position="134"/>
    </location>
</feature>
<dbReference type="HAMAP" id="MF_00719">
    <property type="entry name" value="CobS"/>
    <property type="match status" value="1"/>
</dbReference>
<dbReference type="GO" id="GO:0051073">
    <property type="term" value="F:adenosylcobinamide-GDP ribazoletransferase activity"/>
    <property type="evidence" value="ECO:0007669"/>
    <property type="project" value="UniProtKB-UniRule"/>
</dbReference>
<evidence type="ECO:0000256" key="2">
    <source>
        <dbReference type="ARBA" id="ARBA00004651"/>
    </source>
</evidence>
<accession>A0A5R9J0G0</accession>
<evidence type="ECO:0000256" key="11">
    <source>
        <dbReference type="ARBA" id="ARBA00022842"/>
    </source>
</evidence>
<evidence type="ECO:0000256" key="8">
    <source>
        <dbReference type="ARBA" id="ARBA00022573"/>
    </source>
</evidence>
<gene>
    <name evidence="19 20" type="primary">cobS</name>
    <name evidence="20" type="ORF">FE263_19420</name>
</gene>
<keyword evidence="11 19" id="KW-0460">Magnesium</keyword>
<evidence type="ECO:0000256" key="10">
    <source>
        <dbReference type="ARBA" id="ARBA00022692"/>
    </source>
</evidence>
<evidence type="ECO:0000256" key="14">
    <source>
        <dbReference type="ARBA" id="ARBA00025228"/>
    </source>
</evidence>
<comment type="subcellular location">
    <subcellularLocation>
        <location evidence="2 19">Cell membrane</location>
        <topology evidence="2 19">Multi-pass membrane protein</topology>
    </subcellularLocation>
</comment>
<keyword evidence="9 19" id="KW-0808">Transferase</keyword>
<feature type="transmembrane region" description="Helical" evidence="19">
    <location>
        <begin position="37"/>
        <end position="58"/>
    </location>
</feature>
<protein>
    <recommendedName>
        <fullName evidence="6 19">Adenosylcobinamide-GDP ribazoletransferase</fullName>
        <ecNumber evidence="5 19">2.7.8.26</ecNumber>
    </recommendedName>
    <alternativeName>
        <fullName evidence="16 19">Cobalamin synthase</fullName>
    </alternativeName>
    <alternativeName>
        <fullName evidence="15 19">Cobalamin-5'-phosphate synthase</fullName>
    </alternativeName>
</protein>
<evidence type="ECO:0000256" key="3">
    <source>
        <dbReference type="ARBA" id="ARBA00004663"/>
    </source>
</evidence>
<organism evidence="20 21">
    <name type="scientific">Lichenicoccus roseus</name>
    <dbReference type="NCBI Taxonomy" id="2683649"/>
    <lineage>
        <taxon>Bacteria</taxon>
        <taxon>Pseudomonadati</taxon>
        <taxon>Pseudomonadota</taxon>
        <taxon>Alphaproteobacteria</taxon>
        <taxon>Acetobacterales</taxon>
        <taxon>Acetobacteraceae</taxon>
        <taxon>Lichenicoccus</taxon>
    </lineage>
</organism>
<evidence type="ECO:0000256" key="12">
    <source>
        <dbReference type="ARBA" id="ARBA00022989"/>
    </source>
</evidence>
<evidence type="ECO:0000256" key="9">
    <source>
        <dbReference type="ARBA" id="ARBA00022679"/>
    </source>
</evidence>
<name>A0A5R9J0G0_9PROT</name>
<dbReference type="PANTHER" id="PTHR34148">
    <property type="entry name" value="ADENOSYLCOBINAMIDE-GDP RIBAZOLETRANSFERASE"/>
    <property type="match status" value="1"/>
</dbReference>
<keyword evidence="10 19" id="KW-0812">Transmembrane</keyword>
<evidence type="ECO:0000313" key="21">
    <source>
        <dbReference type="Proteomes" id="UP000305654"/>
    </source>
</evidence>
<keyword evidence="12 19" id="KW-1133">Transmembrane helix</keyword>
<keyword evidence="8 19" id="KW-0169">Cobalamin biosynthesis</keyword>
<dbReference type="Proteomes" id="UP000305654">
    <property type="component" value="Unassembled WGS sequence"/>
</dbReference>
<dbReference type="AlphaFoldDB" id="A0A5R9J0G0"/>
<comment type="pathway">
    <text evidence="3 19">Cofactor biosynthesis; adenosylcobalamin biosynthesis; adenosylcobalamin from cob(II)yrinate a,c-diamide: step 7/7.</text>
</comment>
<evidence type="ECO:0000256" key="17">
    <source>
        <dbReference type="ARBA" id="ARBA00048623"/>
    </source>
</evidence>
<evidence type="ECO:0000256" key="18">
    <source>
        <dbReference type="ARBA" id="ARBA00049504"/>
    </source>
</evidence>
<evidence type="ECO:0000256" key="7">
    <source>
        <dbReference type="ARBA" id="ARBA00022475"/>
    </source>
</evidence>
<evidence type="ECO:0000256" key="6">
    <source>
        <dbReference type="ARBA" id="ARBA00015850"/>
    </source>
</evidence>
<comment type="function">
    <text evidence="14 19">Joins adenosylcobinamide-GDP and alpha-ribazole to generate adenosylcobalamin (Ado-cobalamin). Also synthesizes adenosylcobalamin 5'-phosphate from adenosylcobinamide-GDP and alpha-ribazole 5'-phosphate.</text>
</comment>
<dbReference type="InterPro" id="IPR003805">
    <property type="entry name" value="CobS"/>
</dbReference>
<evidence type="ECO:0000256" key="16">
    <source>
        <dbReference type="ARBA" id="ARBA00032853"/>
    </source>
</evidence>
<comment type="catalytic activity">
    <reaction evidence="17 19">
        <text>alpha-ribazole + adenosylcob(III)inamide-GDP = adenosylcob(III)alamin + GMP + H(+)</text>
        <dbReference type="Rhea" id="RHEA:16049"/>
        <dbReference type="ChEBI" id="CHEBI:10329"/>
        <dbReference type="ChEBI" id="CHEBI:15378"/>
        <dbReference type="ChEBI" id="CHEBI:18408"/>
        <dbReference type="ChEBI" id="CHEBI:58115"/>
        <dbReference type="ChEBI" id="CHEBI:60487"/>
        <dbReference type="EC" id="2.7.8.26"/>
    </reaction>
</comment>
<reference evidence="20 21" key="1">
    <citation type="submission" date="2019-05" db="EMBL/GenBank/DDBJ databases">
        <authorList>
            <person name="Pankratov T."/>
            <person name="Grouzdev D."/>
        </authorList>
    </citation>
    <scope>NUCLEOTIDE SEQUENCE [LARGE SCALE GENOMIC DNA]</scope>
    <source>
        <strain evidence="20 21">KEBCLARHB70R</strain>
    </source>
</reference>
<evidence type="ECO:0000256" key="4">
    <source>
        <dbReference type="ARBA" id="ARBA00010561"/>
    </source>
</evidence>
<dbReference type="OrthoDB" id="9794626at2"/>
<evidence type="ECO:0000256" key="13">
    <source>
        <dbReference type="ARBA" id="ARBA00023136"/>
    </source>
</evidence>
<evidence type="ECO:0000313" key="20">
    <source>
        <dbReference type="EMBL" id="TLU71022.1"/>
    </source>
</evidence>
<dbReference type="Pfam" id="PF02654">
    <property type="entry name" value="CobS"/>
    <property type="match status" value="1"/>
</dbReference>
<dbReference type="GO" id="GO:0009236">
    <property type="term" value="P:cobalamin biosynthetic process"/>
    <property type="evidence" value="ECO:0007669"/>
    <property type="project" value="UniProtKB-UniRule"/>
</dbReference>
<dbReference type="NCBIfam" id="TIGR00317">
    <property type="entry name" value="cobS"/>
    <property type="match status" value="1"/>
</dbReference>
<evidence type="ECO:0000256" key="15">
    <source>
        <dbReference type="ARBA" id="ARBA00032605"/>
    </source>
</evidence>